<name>A0A1G9UUY0_9GAMM</name>
<dbReference type="RefSeq" id="WP_089660042.1">
    <property type="nucleotide sequence ID" value="NZ_FNGH01000016.1"/>
</dbReference>
<feature type="transmembrane region" description="Helical" evidence="1">
    <location>
        <begin position="88"/>
        <end position="121"/>
    </location>
</feature>
<protein>
    <submittedName>
        <fullName evidence="3">Putative tricarboxylic transport membrane protein</fullName>
    </submittedName>
</protein>
<reference evidence="4" key="1">
    <citation type="submission" date="2016-10" db="EMBL/GenBank/DDBJ databases">
        <authorList>
            <person name="Varghese N."/>
            <person name="Submissions S."/>
        </authorList>
    </citation>
    <scope>NUCLEOTIDE SEQUENCE [LARGE SCALE GENOMIC DNA]</scope>
    <source>
        <strain evidence="4">AAP</strain>
    </source>
</reference>
<dbReference type="AlphaFoldDB" id="A0A1G9UUY0"/>
<proteinExistence type="predicted"/>
<dbReference type="EMBL" id="FNGH01000016">
    <property type="protein sequence ID" value="SDM63649.1"/>
    <property type="molecule type" value="Genomic_DNA"/>
</dbReference>
<dbReference type="Pfam" id="PF07331">
    <property type="entry name" value="TctB"/>
    <property type="match status" value="1"/>
</dbReference>
<dbReference type="OrthoDB" id="2426743at2"/>
<dbReference type="STRING" id="48727.SAMN05192555_11640"/>
<keyword evidence="1" id="KW-0812">Transmembrane</keyword>
<evidence type="ECO:0000259" key="2">
    <source>
        <dbReference type="Pfam" id="PF07331"/>
    </source>
</evidence>
<keyword evidence="4" id="KW-1185">Reference proteome</keyword>
<organism evidence="3 4">
    <name type="scientific">Franzmannia pantelleriensis</name>
    <dbReference type="NCBI Taxonomy" id="48727"/>
    <lineage>
        <taxon>Bacteria</taxon>
        <taxon>Pseudomonadati</taxon>
        <taxon>Pseudomonadota</taxon>
        <taxon>Gammaproteobacteria</taxon>
        <taxon>Oceanospirillales</taxon>
        <taxon>Halomonadaceae</taxon>
        <taxon>Franzmannia</taxon>
    </lineage>
</organism>
<accession>A0A1G9UUY0</accession>
<dbReference type="Proteomes" id="UP000199107">
    <property type="component" value="Unassembled WGS sequence"/>
</dbReference>
<gene>
    <name evidence="3" type="ORF">SAMN05192555_11640</name>
</gene>
<evidence type="ECO:0000256" key="1">
    <source>
        <dbReference type="SAM" id="Phobius"/>
    </source>
</evidence>
<evidence type="ECO:0000313" key="3">
    <source>
        <dbReference type="EMBL" id="SDM63649.1"/>
    </source>
</evidence>
<dbReference type="InterPro" id="IPR009936">
    <property type="entry name" value="DUF1468"/>
</dbReference>
<sequence>MTRLNVNQVLALCLALVAVGYLAMAWQIPDFPLPRPVDSDLFPKVLGFTLLGLSLLLFLEKPKAQDIPDELDPNEQAQPLLLRPWSRVVVTSLAIVVYALLLAPIGFVVASTTLSFGLAWYYGYRRHGVNMAVSLGVVLALYLTMTKVMDVYLPTGILPL</sequence>
<evidence type="ECO:0000313" key="4">
    <source>
        <dbReference type="Proteomes" id="UP000199107"/>
    </source>
</evidence>
<keyword evidence="1" id="KW-0472">Membrane</keyword>
<feature type="transmembrane region" description="Helical" evidence="1">
    <location>
        <begin position="127"/>
        <end position="145"/>
    </location>
</feature>
<feature type="domain" description="DUF1468" evidence="2">
    <location>
        <begin position="11"/>
        <end position="154"/>
    </location>
</feature>
<keyword evidence="1" id="KW-1133">Transmembrane helix</keyword>